<organism evidence="1 2">
    <name type="scientific">Romanomermis culicivorax</name>
    <name type="common">Nematode worm</name>
    <dbReference type="NCBI Taxonomy" id="13658"/>
    <lineage>
        <taxon>Eukaryota</taxon>
        <taxon>Metazoa</taxon>
        <taxon>Ecdysozoa</taxon>
        <taxon>Nematoda</taxon>
        <taxon>Enoplea</taxon>
        <taxon>Dorylaimia</taxon>
        <taxon>Mermithida</taxon>
        <taxon>Mermithoidea</taxon>
        <taxon>Mermithidae</taxon>
        <taxon>Romanomermis</taxon>
    </lineage>
</organism>
<dbReference type="AlphaFoldDB" id="A0A915K518"/>
<sequence length="65" mass="7644">TWDEDLAKFAFHYIQNSIKQYGKCPQKHNPNLCWYHGSTVDTLGENVAHNSQPLINESIWLWINE</sequence>
<name>A0A915K518_ROMCU</name>
<reference evidence="2" key="1">
    <citation type="submission" date="2022-11" db="UniProtKB">
        <authorList>
            <consortium name="WormBaseParasite"/>
        </authorList>
    </citation>
    <scope>IDENTIFICATION</scope>
</reference>
<evidence type="ECO:0000313" key="1">
    <source>
        <dbReference type="Proteomes" id="UP000887565"/>
    </source>
</evidence>
<keyword evidence="1" id="KW-1185">Reference proteome</keyword>
<accession>A0A915K518</accession>
<evidence type="ECO:0000313" key="2">
    <source>
        <dbReference type="WBParaSite" id="nRc.2.0.1.t33850-RA"/>
    </source>
</evidence>
<dbReference type="Proteomes" id="UP000887565">
    <property type="component" value="Unplaced"/>
</dbReference>
<dbReference type="WBParaSite" id="nRc.2.0.1.t33850-RA">
    <property type="protein sequence ID" value="nRc.2.0.1.t33850-RA"/>
    <property type="gene ID" value="nRc.2.0.1.g33850"/>
</dbReference>
<protein>
    <submittedName>
        <fullName evidence="2">Uncharacterized protein</fullName>
    </submittedName>
</protein>
<proteinExistence type="predicted"/>